<dbReference type="Gene3D" id="1.10.3720.10">
    <property type="entry name" value="MetI-like"/>
    <property type="match status" value="1"/>
</dbReference>
<comment type="subcellular location">
    <subcellularLocation>
        <location evidence="1">Cell membrane</location>
        <topology evidence="1">Multi-pass membrane protein</topology>
    </subcellularLocation>
</comment>
<feature type="domain" description="ABC transmembrane type-1" evidence="9">
    <location>
        <begin position="42"/>
        <end position="239"/>
    </location>
</feature>
<evidence type="ECO:0000259" key="9">
    <source>
        <dbReference type="PROSITE" id="PS50928"/>
    </source>
</evidence>
<evidence type="ECO:0000256" key="2">
    <source>
        <dbReference type="ARBA" id="ARBA00022448"/>
    </source>
</evidence>
<reference evidence="10" key="1">
    <citation type="journal article" date="2014" name="Front. Microbiol.">
        <title>High frequency of phylogenetically diverse reductive dehalogenase-homologous genes in deep subseafloor sedimentary metagenomes.</title>
        <authorList>
            <person name="Kawai M."/>
            <person name="Futagami T."/>
            <person name="Toyoda A."/>
            <person name="Takaki Y."/>
            <person name="Nishi S."/>
            <person name="Hori S."/>
            <person name="Arai W."/>
            <person name="Tsubouchi T."/>
            <person name="Morono Y."/>
            <person name="Uchiyama I."/>
            <person name="Ito T."/>
            <person name="Fujiyama A."/>
            <person name="Inagaki F."/>
            <person name="Takami H."/>
        </authorList>
    </citation>
    <scope>NUCLEOTIDE SEQUENCE</scope>
    <source>
        <strain evidence="10">Expedition CK06-06</strain>
    </source>
</reference>
<evidence type="ECO:0000256" key="3">
    <source>
        <dbReference type="ARBA" id="ARBA00022475"/>
    </source>
</evidence>
<keyword evidence="5 8" id="KW-0812">Transmembrane</keyword>
<dbReference type="SUPFAM" id="SSF161098">
    <property type="entry name" value="MetI-like"/>
    <property type="match status" value="1"/>
</dbReference>
<evidence type="ECO:0000256" key="8">
    <source>
        <dbReference type="SAM" id="Phobius"/>
    </source>
</evidence>
<comment type="caution">
    <text evidence="10">The sequence shown here is derived from an EMBL/GenBank/DDBJ whole genome shotgun (WGS) entry which is preliminary data.</text>
</comment>
<dbReference type="GO" id="GO:0043190">
    <property type="term" value="C:ATP-binding cassette (ABC) transporter complex"/>
    <property type="evidence" value="ECO:0007669"/>
    <property type="project" value="InterPro"/>
</dbReference>
<feature type="transmembrane region" description="Helical" evidence="8">
    <location>
        <begin position="220"/>
        <end position="242"/>
    </location>
</feature>
<keyword evidence="2" id="KW-0813">Transport</keyword>
<dbReference type="NCBIfam" id="TIGR01726">
    <property type="entry name" value="HEQRo_perm_3TM"/>
    <property type="match status" value="1"/>
</dbReference>
<keyword evidence="7 8" id="KW-0472">Membrane</keyword>
<keyword evidence="6 8" id="KW-1133">Transmembrane helix</keyword>
<name>X0RZU6_9ZZZZ</name>
<gene>
    <name evidence="10" type="ORF">S01H1_09984</name>
</gene>
<proteinExistence type="predicted"/>
<dbReference type="InterPro" id="IPR010065">
    <property type="entry name" value="AA_ABC_transptr_permease_3TM"/>
</dbReference>
<dbReference type="PANTHER" id="PTHR30614:SF10">
    <property type="entry name" value="ARGININE ABC TRANSPORTER PERMEASE PROTEIN ARTM"/>
    <property type="match status" value="1"/>
</dbReference>
<dbReference type="InterPro" id="IPR035906">
    <property type="entry name" value="MetI-like_sf"/>
</dbReference>
<dbReference type="GO" id="GO:0022857">
    <property type="term" value="F:transmembrane transporter activity"/>
    <property type="evidence" value="ECO:0007669"/>
    <property type="project" value="InterPro"/>
</dbReference>
<keyword evidence="4" id="KW-0997">Cell inner membrane</keyword>
<feature type="transmembrane region" description="Helical" evidence="8">
    <location>
        <begin position="78"/>
        <end position="101"/>
    </location>
</feature>
<accession>X0RZU6</accession>
<sequence>YDRNYTRDDGPGETLKSPSRGCSMTFDIYLIFDSIPKMLAGIGVTLQLLFLSSFLGLVLGIITLLMRISGRWYLSFPTFVYIYFFRGTPILVQIFVIYHGLPQFEAIRDSVFWPILREPFGCAILALTLNSGAYVSEILRGGYLGVDKGLHEAGKALGLSTPHRFIYVTTPIAVRLAIPAYSNDFISMLKATSLASTITLLDMTGAARTIVARTFAPYEIFVGAAIIYLVMTWFLQRGFGLFERRMSRYIKQ</sequence>
<evidence type="ECO:0000256" key="7">
    <source>
        <dbReference type="ARBA" id="ARBA00023136"/>
    </source>
</evidence>
<feature type="transmembrane region" description="Helical" evidence="8">
    <location>
        <begin position="39"/>
        <end position="66"/>
    </location>
</feature>
<dbReference type="Pfam" id="PF00528">
    <property type="entry name" value="BPD_transp_1"/>
    <property type="match status" value="1"/>
</dbReference>
<feature type="non-terminal residue" evidence="10">
    <location>
        <position position="1"/>
    </location>
</feature>
<evidence type="ECO:0000256" key="1">
    <source>
        <dbReference type="ARBA" id="ARBA00004651"/>
    </source>
</evidence>
<dbReference type="GO" id="GO:0006865">
    <property type="term" value="P:amino acid transport"/>
    <property type="evidence" value="ECO:0007669"/>
    <property type="project" value="TreeGrafter"/>
</dbReference>
<evidence type="ECO:0000313" key="10">
    <source>
        <dbReference type="EMBL" id="GAF68506.1"/>
    </source>
</evidence>
<organism evidence="10">
    <name type="scientific">marine sediment metagenome</name>
    <dbReference type="NCBI Taxonomy" id="412755"/>
    <lineage>
        <taxon>unclassified sequences</taxon>
        <taxon>metagenomes</taxon>
        <taxon>ecological metagenomes</taxon>
    </lineage>
</organism>
<keyword evidence="3" id="KW-1003">Cell membrane</keyword>
<dbReference type="AlphaFoldDB" id="X0RZU6"/>
<evidence type="ECO:0000256" key="4">
    <source>
        <dbReference type="ARBA" id="ARBA00022519"/>
    </source>
</evidence>
<dbReference type="InterPro" id="IPR000515">
    <property type="entry name" value="MetI-like"/>
</dbReference>
<evidence type="ECO:0000256" key="5">
    <source>
        <dbReference type="ARBA" id="ARBA00022692"/>
    </source>
</evidence>
<dbReference type="InterPro" id="IPR043429">
    <property type="entry name" value="ArtM/GltK/GlnP/TcyL/YhdX-like"/>
</dbReference>
<evidence type="ECO:0000256" key="6">
    <source>
        <dbReference type="ARBA" id="ARBA00022989"/>
    </source>
</evidence>
<protein>
    <recommendedName>
        <fullName evidence="9">ABC transmembrane type-1 domain-containing protein</fullName>
    </recommendedName>
</protein>
<dbReference type="PROSITE" id="PS50928">
    <property type="entry name" value="ABC_TM1"/>
    <property type="match status" value="1"/>
</dbReference>
<dbReference type="PANTHER" id="PTHR30614">
    <property type="entry name" value="MEMBRANE COMPONENT OF AMINO ACID ABC TRANSPORTER"/>
    <property type="match status" value="1"/>
</dbReference>
<dbReference type="CDD" id="cd06261">
    <property type="entry name" value="TM_PBP2"/>
    <property type="match status" value="1"/>
</dbReference>
<dbReference type="EMBL" id="BARS01005098">
    <property type="protein sequence ID" value="GAF68506.1"/>
    <property type="molecule type" value="Genomic_DNA"/>
</dbReference>